<reference evidence="5 6" key="1">
    <citation type="submission" date="2016-11" db="EMBL/GenBank/DDBJ databases">
        <authorList>
            <person name="Jaros S."/>
            <person name="Januszkiewicz K."/>
            <person name="Wedrychowicz H."/>
        </authorList>
    </citation>
    <scope>NUCLEOTIDE SEQUENCE [LARGE SCALE GENOMIC DNA]</scope>
    <source>
        <strain evidence="5">NVI 5450</strain>
    </source>
</reference>
<evidence type="ECO:0000313" key="5">
    <source>
        <dbReference type="EMBL" id="SGZ05838.1"/>
    </source>
</evidence>
<sequence>MEYSMLADIDTGEQSSQFLTFIMADEEYGVEILDVQEIRGWEPCTEIPNMPQYVKGGINLRGTIVPIVDLRQKFGFNNIKYITTTVVIVVKVLVEDKSKTMGLVVDAVSDVHTIAHSDINLPPQLGLDTGPRVIRGLVSIRDKMVVLLSSSLLLDLNQFQNIEQINEHKTQQPMATND</sequence>
<name>A0A1L0BBW9_9GAMM</name>
<dbReference type="SUPFAM" id="SSF50341">
    <property type="entry name" value="CheW-like"/>
    <property type="match status" value="1"/>
</dbReference>
<dbReference type="AlphaFoldDB" id="A0A1L0BBW9"/>
<dbReference type="InterPro" id="IPR002545">
    <property type="entry name" value="CheW-lke_dom"/>
</dbReference>
<evidence type="ECO:0000256" key="3">
    <source>
        <dbReference type="ARBA" id="ARBA00022490"/>
    </source>
</evidence>
<keyword evidence="3" id="KW-0963">Cytoplasm</keyword>
<evidence type="ECO:0000259" key="4">
    <source>
        <dbReference type="PROSITE" id="PS50851"/>
    </source>
</evidence>
<dbReference type="SMART" id="SM00260">
    <property type="entry name" value="CheW"/>
    <property type="match status" value="1"/>
</dbReference>
<dbReference type="GO" id="GO:0005829">
    <property type="term" value="C:cytosol"/>
    <property type="evidence" value="ECO:0007669"/>
    <property type="project" value="TreeGrafter"/>
</dbReference>
<dbReference type="EMBL" id="FPLD01000077">
    <property type="protein sequence ID" value="SGZ05838.1"/>
    <property type="molecule type" value="Genomic_DNA"/>
</dbReference>
<dbReference type="PANTHER" id="PTHR22617:SF45">
    <property type="entry name" value="CHEMOTAXIS PROTEIN CHEW"/>
    <property type="match status" value="1"/>
</dbReference>
<dbReference type="InterPro" id="IPR036061">
    <property type="entry name" value="CheW-like_dom_sf"/>
</dbReference>
<dbReference type="PANTHER" id="PTHR22617">
    <property type="entry name" value="CHEMOTAXIS SENSOR HISTIDINE KINASE-RELATED"/>
    <property type="match status" value="1"/>
</dbReference>
<evidence type="ECO:0000256" key="2">
    <source>
        <dbReference type="ARBA" id="ARBA00021483"/>
    </source>
</evidence>
<evidence type="ECO:0000256" key="1">
    <source>
        <dbReference type="ARBA" id="ARBA00004496"/>
    </source>
</evidence>
<dbReference type="InterPro" id="IPR039315">
    <property type="entry name" value="CheW"/>
</dbReference>
<feature type="domain" description="CheW-like" evidence="4">
    <location>
        <begin position="15"/>
        <end position="159"/>
    </location>
</feature>
<gene>
    <name evidence="5" type="ORF">NVI5450_2966</name>
</gene>
<dbReference type="OrthoDB" id="9790406at2"/>
<organism evidence="5 6">
    <name type="scientific">Moritella viscosa</name>
    <dbReference type="NCBI Taxonomy" id="80854"/>
    <lineage>
        <taxon>Bacteria</taxon>
        <taxon>Pseudomonadati</taxon>
        <taxon>Pseudomonadota</taxon>
        <taxon>Gammaproteobacteria</taxon>
        <taxon>Alteromonadales</taxon>
        <taxon>Moritellaceae</taxon>
        <taxon>Moritella</taxon>
    </lineage>
</organism>
<dbReference type="Gene3D" id="2.40.50.180">
    <property type="entry name" value="CheA-289, Domain 4"/>
    <property type="match status" value="1"/>
</dbReference>
<dbReference type="Pfam" id="PF01584">
    <property type="entry name" value="CheW"/>
    <property type="match status" value="1"/>
</dbReference>
<dbReference type="GO" id="GO:0007165">
    <property type="term" value="P:signal transduction"/>
    <property type="evidence" value="ECO:0007669"/>
    <property type="project" value="InterPro"/>
</dbReference>
<dbReference type="PROSITE" id="PS50851">
    <property type="entry name" value="CHEW"/>
    <property type="match status" value="1"/>
</dbReference>
<accession>A0A1L0BBW9</accession>
<proteinExistence type="predicted"/>
<dbReference type="RefSeq" id="WP_075477697.1">
    <property type="nucleotide sequence ID" value="NZ_CAWRBC010000074.1"/>
</dbReference>
<dbReference type="Gene3D" id="2.30.30.40">
    <property type="entry name" value="SH3 Domains"/>
    <property type="match status" value="1"/>
</dbReference>
<dbReference type="GO" id="GO:0006935">
    <property type="term" value="P:chemotaxis"/>
    <property type="evidence" value="ECO:0007669"/>
    <property type="project" value="InterPro"/>
</dbReference>
<comment type="subcellular location">
    <subcellularLocation>
        <location evidence="1">Cytoplasm</location>
    </subcellularLocation>
</comment>
<protein>
    <recommendedName>
        <fullName evidence="2">Chemotaxis protein CheW</fullName>
    </recommendedName>
</protein>
<dbReference type="Proteomes" id="UP000183794">
    <property type="component" value="Unassembled WGS sequence"/>
</dbReference>
<evidence type="ECO:0000313" key="6">
    <source>
        <dbReference type="Proteomes" id="UP000183794"/>
    </source>
</evidence>